<feature type="region of interest" description="Disordered" evidence="1">
    <location>
        <begin position="191"/>
        <end position="217"/>
    </location>
</feature>
<keyword evidence="2" id="KW-0812">Transmembrane</keyword>
<evidence type="ECO:0000313" key="4">
    <source>
        <dbReference type="Proteomes" id="UP000663193"/>
    </source>
</evidence>
<dbReference type="VEuPathDB" id="FungiDB:JI435_004540"/>
<sequence length="229" mass="25176">MTQTSGGTNCISRRHRLLLRPSMPPVARTVLLSLYDLFLIFILIAHITTYRTLITPVENFCDSKDVISYPDSDLPPSTTVRVVLGFRVPSMAERCQRYSWSTTAAGGFSSTIAAMLAAAHVATVISRVAGLCSTWTNEARESRKVKEGGKLDGQENKWHVTPRDVDIHNRGTVRSGRLTVISEEEYNSCGDAVRRRRGNKSKSSESGRSKATSGGTKKVEQTLLECLVA</sequence>
<dbReference type="OrthoDB" id="10630505at2759"/>
<name>A0A7U2EQ56_PHANO</name>
<proteinExistence type="predicted"/>
<feature type="transmembrane region" description="Helical" evidence="2">
    <location>
        <begin position="26"/>
        <end position="45"/>
    </location>
</feature>
<reference evidence="4" key="1">
    <citation type="journal article" date="2021" name="BMC Genomics">
        <title>Chromosome-level genome assembly and manually-curated proteome of model necrotroph Parastagonospora nodorum Sn15 reveals a genome-wide trove of candidate effector homologs, and redundancy of virulence-related functions within an accessory chromosome.</title>
        <authorList>
            <person name="Bertazzoni S."/>
            <person name="Jones D.A.B."/>
            <person name="Phan H.T."/>
            <person name="Tan K.-C."/>
            <person name="Hane J.K."/>
        </authorList>
    </citation>
    <scope>NUCLEOTIDE SEQUENCE [LARGE SCALE GENOMIC DNA]</scope>
    <source>
        <strain evidence="4">SN15 / ATCC MYA-4574 / FGSC 10173)</strain>
    </source>
</reference>
<keyword evidence="4" id="KW-1185">Reference proteome</keyword>
<keyword evidence="2" id="KW-0472">Membrane</keyword>
<protein>
    <submittedName>
        <fullName evidence="3">Uncharacterized protein</fullName>
    </submittedName>
</protein>
<dbReference type="Proteomes" id="UP000663193">
    <property type="component" value="Chromosome 1"/>
</dbReference>
<organism evidence="3 4">
    <name type="scientific">Phaeosphaeria nodorum (strain SN15 / ATCC MYA-4574 / FGSC 10173)</name>
    <name type="common">Glume blotch fungus</name>
    <name type="synonym">Parastagonospora nodorum</name>
    <dbReference type="NCBI Taxonomy" id="321614"/>
    <lineage>
        <taxon>Eukaryota</taxon>
        <taxon>Fungi</taxon>
        <taxon>Dikarya</taxon>
        <taxon>Ascomycota</taxon>
        <taxon>Pezizomycotina</taxon>
        <taxon>Dothideomycetes</taxon>
        <taxon>Pleosporomycetidae</taxon>
        <taxon>Pleosporales</taxon>
        <taxon>Pleosporineae</taxon>
        <taxon>Phaeosphaeriaceae</taxon>
        <taxon>Parastagonospora</taxon>
    </lineage>
</organism>
<accession>A0A7U2EQ56</accession>
<evidence type="ECO:0000256" key="2">
    <source>
        <dbReference type="SAM" id="Phobius"/>
    </source>
</evidence>
<keyword evidence="2" id="KW-1133">Transmembrane helix</keyword>
<dbReference type="AlphaFoldDB" id="A0A7U2EQ56"/>
<dbReference type="EMBL" id="CP069023">
    <property type="protein sequence ID" value="QRC90940.1"/>
    <property type="molecule type" value="Genomic_DNA"/>
</dbReference>
<gene>
    <name evidence="3" type="ORF">JI435_004540</name>
</gene>
<evidence type="ECO:0000313" key="3">
    <source>
        <dbReference type="EMBL" id="QRC90940.1"/>
    </source>
</evidence>
<evidence type="ECO:0000256" key="1">
    <source>
        <dbReference type="SAM" id="MobiDB-lite"/>
    </source>
</evidence>